<keyword evidence="1" id="KW-1133">Transmembrane helix</keyword>
<keyword evidence="1" id="KW-0472">Membrane</keyword>
<gene>
    <name evidence="2" type="ORF">C3L33_16887</name>
</gene>
<proteinExistence type="predicted"/>
<dbReference type="OrthoDB" id="1731741at2759"/>
<feature type="non-terminal residue" evidence="2">
    <location>
        <position position="1"/>
    </location>
</feature>
<keyword evidence="3" id="KW-1185">Reference proteome</keyword>
<dbReference type="EMBL" id="QEFC01002720">
    <property type="protein sequence ID" value="KAE9451216.1"/>
    <property type="molecule type" value="Genomic_DNA"/>
</dbReference>
<feature type="transmembrane region" description="Helical" evidence="1">
    <location>
        <begin position="88"/>
        <end position="121"/>
    </location>
</feature>
<accession>A0A6A4KU29</accession>
<sequence>MEKVEFDYITILSVIPACANLGALNTGKWVHELVRSEGNVLLANMYSEAAVYQQRRLENRIMEMELQILIQMHNELEMKRQMLGGGGCGGGGMVVVINCGGGGGGGVVVMVVVVAAALWWWLWHRGGGGGGVVVVVVVVE</sequence>
<evidence type="ECO:0000256" key="1">
    <source>
        <dbReference type="SAM" id="Phobius"/>
    </source>
</evidence>
<reference evidence="2 3" key="1">
    <citation type="journal article" date="2019" name="Genome Biol. Evol.">
        <title>The Rhododendron genome and chromosomal organization provide insight into shared whole-genome duplications across the heath family (Ericaceae).</title>
        <authorList>
            <person name="Soza V.L."/>
            <person name="Lindsley D."/>
            <person name="Waalkes A."/>
            <person name="Ramage E."/>
            <person name="Patwardhan R.P."/>
            <person name="Burton J.N."/>
            <person name="Adey A."/>
            <person name="Kumar A."/>
            <person name="Qiu R."/>
            <person name="Shendure J."/>
            <person name="Hall B."/>
        </authorList>
    </citation>
    <scope>NUCLEOTIDE SEQUENCE [LARGE SCALE GENOMIC DNA]</scope>
    <source>
        <strain evidence="2">RSF 1966-606</strain>
    </source>
</reference>
<dbReference type="AlphaFoldDB" id="A0A6A4KU29"/>
<evidence type="ECO:0000313" key="2">
    <source>
        <dbReference type="EMBL" id="KAE9451216.1"/>
    </source>
</evidence>
<name>A0A6A4KU29_9ERIC</name>
<evidence type="ECO:0000313" key="3">
    <source>
        <dbReference type="Proteomes" id="UP000428333"/>
    </source>
</evidence>
<organism evidence="2 3">
    <name type="scientific">Rhododendron williamsianum</name>
    <dbReference type="NCBI Taxonomy" id="262921"/>
    <lineage>
        <taxon>Eukaryota</taxon>
        <taxon>Viridiplantae</taxon>
        <taxon>Streptophyta</taxon>
        <taxon>Embryophyta</taxon>
        <taxon>Tracheophyta</taxon>
        <taxon>Spermatophyta</taxon>
        <taxon>Magnoliopsida</taxon>
        <taxon>eudicotyledons</taxon>
        <taxon>Gunneridae</taxon>
        <taxon>Pentapetalae</taxon>
        <taxon>asterids</taxon>
        <taxon>Ericales</taxon>
        <taxon>Ericaceae</taxon>
        <taxon>Ericoideae</taxon>
        <taxon>Rhodoreae</taxon>
        <taxon>Rhododendron</taxon>
    </lineage>
</organism>
<comment type="caution">
    <text evidence="2">The sequence shown here is derived from an EMBL/GenBank/DDBJ whole genome shotgun (WGS) entry which is preliminary data.</text>
</comment>
<protein>
    <submittedName>
        <fullName evidence="2">Uncharacterized protein</fullName>
    </submittedName>
</protein>
<keyword evidence="1" id="KW-0812">Transmembrane</keyword>
<dbReference type="Proteomes" id="UP000428333">
    <property type="component" value="Linkage Group LG10"/>
</dbReference>